<dbReference type="Proteomes" id="UP000002071">
    <property type="component" value="Chromosome"/>
</dbReference>
<evidence type="ECO:0000313" key="2">
    <source>
        <dbReference type="Proteomes" id="UP000002071"/>
    </source>
</evidence>
<sequence length="164" mass="18435">MVEESSGAKGNITNHEAYTAHYRETTEIDRAQCEVGGTAFPIGGQERLDMGMFSDSIEIRVVGGTQEFNPSDLSTALEFKYVKNTNYLRYRPDDKDSKYHEIADDIERLGTLSGHIDCRCVVFSNYDLFRRDRDADAKQRLLELADQSGVTLQFVLPAPLQSSS</sequence>
<accession>C7NSZ7</accession>
<dbReference type="GeneID" id="8384194"/>
<dbReference type="EMBL" id="CP001687">
    <property type="protein sequence ID" value="ACV12072.1"/>
    <property type="molecule type" value="Genomic_DNA"/>
</dbReference>
<dbReference type="HOGENOM" id="CLU_1615276_0_0_2"/>
<dbReference type="STRING" id="519442.Huta_1903"/>
<protein>
    <submittedName>
        <fullName evidence="1">Uncharacterized protein</fullName>
    </submittedName>
</protein>
<keyword evidence="2" id="KW-1185">Reference proteome</keyword>
<proteinExistence type="predicted"/>
<evidence type="ECO:0000313" key="1">
    <source>
        <dbReference type="EMBL" id="ACV12072.1"/>
    </source>
</evidence>
<name>C7NSZ7_HALUD</name>
<gene>
    <name evidence="1" type="ordered locus">Huta_1903</name>
</gene>
<dbReference type="KEGG" id="hut:Huta_1903"/>
<organism evidence="1 2">
    <name type="scientific">Halorhabdus utahensis (strain DSM 12940 / JCM 11049 / AX-2)</name>
    <dbReference type="NCBI Taxonomy" id="519442"/>
    <lineage>
        <taxon>Archaea</taxon>
        <taxon>Methanobacteriati</taxon>
        <taxon>Methanobacteriota</taxon>
        <taxon>Stenosarchaea group</taxon>
        <taxon>Halobacteria</taxon>
        <taxon>Halobacteriales</taxon>
        <taxon>Haloarculaceae</taxon>
        <taxon>Halorhabdus</taxon>
    </lineage>
</organism>
<dbReference type="AlphaFoldDB" id="C7NSZ7"/>
<reference evidence="1 2" key="1">
    <citation type="journal article" date="2009" name="Stand. Genomic Sci.">
        <title>Complete genome sequence of Halorhabdus utahensis type strain (AX-2).</title>
        <authorList>
            <person name="Anderson I."/>
            <person name="Tindall B.J."/>
            <person name="Pomrenke H."/>
            <person name="Goker M."/>
            <person name="Lapidus A."/>
            <person name="Nolan M."/>
            <person name="Copeland A."/>
            <person name="Glavina Del Rio T."/>
            <person name="Chen F."/>
            <person name="Tice H."/>
            <person name="Cheng J.F."/>
            <person name="Lucas S."/>
            <person name="Chertkov O."/>
            <person name="Bruce D."/>
            <person name="Brettin T."/>
            <person name="Detter J.C."/>
            <person name="Han C."/>
            <person name="Goodwin L."/>
            <person name="Land M."/>
            <person name="Hauser L."/>
            <person name="Chang Y.J."/>
            <person name="Jeffries C.D."/>
            <person name="Pitluck S."/>
            <person name="Pati A."/>
            <person name="Mavromatis K."/>
            <person name="Ivanova N."/>
            <person name="Ovchinnikova G."/>
            <person name="Chen A."/>
            <person name="Palaniappan K."/>
            <person name="Chain P."/>
            <person name="Rohde M."/>
            <person name="Bristow J."/>
            <person name="Eisen J.A."/>
            <person name="Markowitz V."/>
            <person name="Hugenholtz P."/>
            <person name="Kyrpides N.C."/>
            <person name="Klenk H.P."/>
        </authorList>
    </citation>
    <scope>NUCLEOTIDE SEQUENCE [LARGE SCALE GENOMIC DNA]</scope>
    <source>
        <strain evidence="2">DSM 12940 / JCM 11049 / AX-2</strain>
    </source>
</reference>
<dbReference type="RefSeq" id="WP_015789644.1">
    <property type="nucleotide sequence ID" value="NC_013158.1"/>
</dbReference>